<protein>
    <submittedName>
        <fullName evidence="1">Arabinofuranosyltransferase</fullName>
    </submittedName>
</protein>
<organism evidence="1 2">
    <name type="scientific">Striga asiatica</name>
    <name type="common">Asiatic witchweed</name>
    <name type="synonym">Buchnera asiatica</name>
    <dbReference type="NCBI Taxonomy" id="4170"/>
    <lineage>
        <taxon>Eukaryota</taxon>
        <taxon>Viridiplantae</taxon>
        <taxon>Streptophyta</taxon>
        <taxon>Embryophyta</taxon>
        <taxon>Tracheophyta</taxon>
        <taxon>Spermatophyta</taxon>
        <taxon>Magnoliopsida</taxon>
        <taxon>eudicotyledons</taxon>
        <taxon>Gunneridae</taxon>
        <taxon>Pentapetalae</taxon>
        <taxon>asterids</taxon>
        <taxon>lamiids</taxon>
        <taxon>Lamiales</taxon>
        <taxon>Orobanchaceae</taxon>
        <taxon>Buchnereae</taxon>
        <taxon>Striga</taxon>
    </lineage>
</organism>
<keyword evidence="1" id="KW-0808">Transferase</keyword>
<name>A0A5A7QBG2_STRAF</name>
<dbReference type="EMBL" id="BKCP01006404">
    <property type="protein sequence ID" value="GER42605.1"/>
    <property type="molecule type" value="Genomic_DNA"/>
</dbReference>
<proteinExistence type="predicted"/>
<dbReference type="GO" id="GO:0016740">
    <property type="term" value="F:transferase activity"/>
    <property type="evidence" value="ECO:0007669"/>
    <property type="project" value="UniProtKB-KW"/>
</dbReference>
<gene>
    <name evidence="1" type="ORF">STAS_19408</name>
</gene>
<comment type="caution">
    <text evidence="1">The sequence shown here is derived from an EMBL/GenBank/DDBJ whole genome shotgun (WGS) entry which is preliminary data.</text>
</comment>
<evidence type="ECO:0000313" key="2">
    <source>
        <dbReference type="Proteomes" id="UP000325081"/>
    </source>
</evidence>
<accession>A0A5A7QBG2</accession>
<dbReference type="Proteomes" id="UP000325081">
    <property type="component" value="Unassembled WGS sequence"/>
</dbReference>
<sequence>MIIVDIHLLMLVACRRLPRRSCRVGSRLALLEPFKIGVVGSALRVLFSRCPVLNKVGLLEFIASGVMSKWFASAVTKCPSADEPMHNGSGQVFDKPIGHASGNPSRMREKLGPTLLSVEIEGFASRTEEIETTDFLHYVCSDFFILSTTKGSDFPKISLAGKHKFKKLSGDISLVISPDHGFSGLSGSQDPSPVSTTHL</sequence>
<evidence type="ECO:0000313" key="1">
    <source>
        <dbReference type="EMBL" id="GER42605.1"/>
    </source>
</evidence>
<keyword evidence="2" id="KW-1185">Reference proteome</keyword>
<reference evidence="2" key="1">
    <citation type="journal article" date="2019" name="Curr. Biol.">
        <title>Genome Sequence of Striga asiatica Provides Insight into the Evolution of Plant Parasitism.</title>
        <authorList>
            <person name="Yoshida S."/>
            <person name="Kim S."/>
            <person name="Wafula E.K."/>
            <person name="Tanskanen J."/>
            <person name="Kim Y.M."/>
            <person name="Honaas L."/>
            <person name="Yang Z."/>
            <person name="Spallek T."/>
            <person name="Conn C.E."/>
            <person name="Ichihashi Y."/>
            <person name="Cheong K."/>
            <person name="Cui S."/>
            <person name="Der J.P."/>
            <person name="Gundlach H."/>
            <person name="Jiao Y."/>
            <person name="Hori C."/>
            <person name="Ishida J.K."/>
            <person name="Kasahara H."/>
            <person name="Kiba T."/>
            <person name="Kim M.S."/>
            <person name="Koo N."/>
            <person name="Laohavisit A."/>
            <person name="Lee Y.H."/>
            <person name="Lumba S."/>
            <person name="McCourt P."/>
            <person name="Mortimer J.C."/>
            <person name="Mutuku J.M."/>
            <person name="Nomura T."/>
            <person name="Sasaki-Sekimoto Y."/>
            <person name="Seto Y."/>
            <person name="Wang Y."/>
            <person name="Wakatake T."/>
            <person name="Sakakibara H."/>
            <person name="Demura T."/>
            <person name="Yamaguchi S."/>
            <person name="Yoneyama K."/>
            <person name="Manabe R.I."/>
            <person name="Nelson D.C."/>
            <person name="Schulman A.H."/>
            <person name="Timko M.P."/>
            <person name="dePamphilis C.W."/>
            <person name="Choi D."/>
            <person name="Shirasu K."/>
        </authorList>
    </citation>
    <scope>NUCLEOTIDE SEQUENCE [LARGE SCALE GENOMIC DNA]</scope>
    <source>
        <strain evidence="2">cv. UVA1</strain>
    </source>
</reference>
<dbReference type="AlphaFoldDB" id="A0A5A7QBG2"/>